<dbReference type="SUPFAM" id="SSF51206">
    <property type="entry name" value="cAMP-binding domain-like"/>
    <property type="match status" value="1"/>
</dbReference>
<keyword evidence="2" id="KW-0808">Transferase</keyword>
<gene>
    <name evidence="2" type="ORF">SAMN06265376_10294</name>
</gene>
<organism evidence="2 3">
    <name type="scientific">Dokdonia pacifica</name>
    <dbReference type="NCBI Taxonomy" id="1627892"/>
    <lineage>
        <taxon>Bacteria</taxon>
        <taxon>Pseudomonadati</taxon>
        <taxon>Bacteroidota</taxon>
        <taxon>Flavobacteriia</taxon>
        <taxon>Flavobacteriales</taxon>
        <taxon>Flavobacteriaceae</taxon>
        <taxon>Dokdonia</taxon>
    </lineage>
</organism>
<dbReference type="InterPro" id="IPR014710">
    <property type="entry name" value="RmlC-like_jellyroll"/>
</dbReference>
<dbReference type="GO" id="GO:0016301">
    <property type="term" value="F:kinase activity"/>
    <property type="evidence" value="ECO:0007669"/>
    <property type="project" value="UniProtKB-KW"/>
</dbReference>
<keyword evidence="2" id="KW-0418">Kinase</keyword>
<dbReference type="RefSeq" id="WP_089370874.1">
    <property type="nucleotide sequence ID" value="NZ_BMEP01000001.1"/>
</dbReference>
<protein>
    <submittedName>
        <fullName evidence="2">cAMP-binding domain of CRP or a regulatory subunit of cAMP-dependent protein kinases</fullName>
    </submittedName>
</protein>
<dbReference type="EMBL" id="FZNY01000002">
    <property type="protein sequence ID" value="SNR70848.1"/>
    <property type="molecule type" value="Genomic_DNA"/>
</dbReference>
<proteinExistence type="predicted"/>
<sequence length="193" mass="22270">MSIPTDALFDFITSKVHLTPEDKQSISDKLSLEIYNKDAIIVKQEQVCTSLRFVVSGVYRVYRIEDGKEITSYFNYESRNPFVASFVSLLKNEPSVEIIECIVPGQLLSIPYSEWTSLYTEIPTLNTFGRLMAEYNYVLAIERIESLQYKTATDRYVSFLTLYPTLLNKIPHHYIASYLGITPESLSRIRKQL</sequence>
<evidence type="ECO:0000259" key="1">
    <source>
        <dbReference type="Pfam" id="PF00027"/>
    </source>
</evidence>
<evidence type="ECO:0000313" key="3">
    <source>
        <dbReference type="Proteomes" id="UP000198379"/>
    </source>
</evidence>
<evidence type="ECO:0000313" key="2">
    <source>
        <dbReference type="EMBL" id="SNR70848.1"/>
    </source>
</evidence>
<dbReference type="AlphaFoldDB" id="A0A238YJ67"/>
<dbReference type="Pfam" id="PF00027">
    <property type="entry name" value="cNMP_binding"/>
    <property type="match status" value="1"/>
</dbReference>
<dbReference type="Proteomes" id="UP000198379">
    <property type="component" value="Unassembled WGS sequence"/>
</dbReference>
<dbReference type="InterPro" id="IPR000595">
    <property type="entry name" value="cNMP-bd_dom"/>
</dbReference>
<accession>A0A238YJ67</accession>
<keyword evidence="3" id="KW-1185">Reference proteome</keyword>
<dbReference type="InterPro" id="IPR018490">
    <property type="entry name" value="cNMP-bd_dom_sf"/>
</dbReference>
<dbReference type="Gene3D" id="2.60.120.10">
    <property type="entry name" value="Jelly Rolls"/>
    <property type="match status" value="1"/>
</dbReference>
<name>A0A238YJ67_9FLAO</name>
<dbReference type="CDD" id="cd00038">
    <property type="entry name" value="CAP_ED"/>
    <property type="match status" value="1"/>
</dbReference>
<feature type="domain" description="Cyclic nucleotide-binding" evidence="1">
    <location>
        <begin position="35"/>
        <end position="119"/>
    </location>
</feature>
<dbReference type="OrthoDB" id="1092431at2"/>
<reference evidence="2 3" key="1">
    <citation type="submission" date="2017-06" db="EMBL/GenBank/DDBJ databases">
        <authorList>
            <person name="Kim H.J."/>
            <person name="Triplett B.A."/>
        </authorList>
    </citation>
    <scope>NUCLEOTIDE SEQUENCE [LARGE SCALE GENOMIC DNA]</scope>
    <source>
        <strain evidence="2 3">DSM 25597</strain>
    </source>
</reference>